<dbReference type="GO" id="GO:0005739">
    <property type="term" value="C:mitochondrion"/>
    <property type="evidence" value="ECO:0007669"/>
    <property type="project" value="UniProtKB-SubCell"/>
</dbReference>
<dbReference type="AlphaFoldDB" id="A0A4U0VKV1"/>
<accession>A0A4U0VKV1</accession>
<dbReference type="InterPro" id="IPR020373">
    <property type="entry name" value="Kgd4/YMR-31"/>
</dbReference>
<keyword evidence="2" id="KW-0496">Mitochondrion</keyword>
<comment type="subcellular location">
    <subcellularLocation>
        <location evidence="1">Mitochondrion</location>
    </subcellularLocation>
</comment>
<keyword evidence="6" id="KW-1185">Reference proteome</keyword>
<gene>
    <name evidence="5" type="ORF">B0A49_11300</name>
</gene>
<sequence length="124" mass="13328">MRATRVLLQQRKPMIKFIGKRGPPLKVDHTPHAHPASPTHELPGSFASYRKQAQQHGPLGGHRPQPASAHGGIIASHSGASLGPVEPAKGQYFDRSELPARFRNTPWSQAEIDAVESGGASIFA</sequence>
<dbReference type="Pfam" id="PF10937">
    <property type="entry name" value="Kgd4-YMR31"/>
    <property type="match status" value="1"/>
</dbReference>
<dbReference type="PANTHER" id="PTHR31601">
    <property type="entry name" value="28S RIBOSOMAL PROTEIN S36, MITOCHONDRIAL"/>
    <property type="match status" value="1"/>
</dbReference>
<comment type="caution">
    <text evidence="5">The sequence shown here is derived from an EMBL/GenBank/DDBJ whole genome shotgun (WGS) entry which is preliminary data.</text>
</comment>
<feature type="region of interest" description="Disordered" evidence="4">
    <location>
        <begin position="19"/>
        <end position="90"/>
    </location>
</feature>
<evidence type="ECO:0000256" key="4">
    <source>
        <dbReference type="SAM" id="MobiDB-lite"/>
    </source>
</evidence>
<proteinExistence type="inferred from homology"/>
<dbReference type="PANTHER" id="PTHR31601:SF2">
    <property type="entry name" value="ALPHA-KETOGLUTARATE DEHYDROGENASE COMPONENT 4"/>
    <property type="match status" value="1"/>
</dbReference>
<evidence type="ECO:0000256" key="1">
    <source>
        <dbReference type="ARBA" id="ARBA00004173"/>
    </source>
</evidence>
<organism evidence="5 6">
    <name type="scientific">Cryomyces minteri</name>
    <dbReference type="NCBI Taxonomy" id="331657"/>
    <lineage>
        <taxon>Eukaryota</taxon>
        <taxon>Fungi</taxon>
        <taxon>Dikarya</taxon>
        <taxon>Ascomycota</taxon>
        <taxon>Pezizomycotina</taxon>
        <taxon>Dothideomycetes</taxon>
        <taxon>Dothideomycetes incertae sedis</taxon>
        <taxon>Cryomyces</taxon>
    </lineage>
</organism>
<comment type="similarity">
    <text evidence="3">Belongs to the alpha-ketoglutarate dehydrogenase component 4 family.</text>
</comment>
<dbReference type="GO" id="GO:0006103">
    <property type="term" value="P:2-oxoglutarate metabolic process"/>
    <property type="evidence" value="ECO:0007669"/>
    <property type="project" value="InterPro"/>
</dbReference>
<dbReference type="GO" id="GO:0004591">
    <property type="term" value="F:oxoglutarate dehydrogenase (succinyl-transferring) activity"/>
    <property type="evidence" value="ECO:0007669"/>
    <property type="project" value="TreeGrafter"/>
</dbReference>
<dbReference type="OrthoDB" id="2116030at2759"/>
<dbReference type="STRING" id="331657.A0A4U0VKV1"/>
<evidence type="ECO:0000313" key="5">
    <source>
        <dbReference type="EMBL" id="TKA49888.1"/>
    </source>
</evidence>
<evidence type="ECO:0000256" key="2">
    <source>
        <dbReference type="ARBA" id="ARBA00023128"/>
    </source>
</evidence>
<evidence type="ECO:0000313" key="6">
    <source>
        <dbReference type="Proteomes" id="UP000308768"/>
    </source>
</evidence>
<evidence type="ECO:0000256" key="3">
    <source>
        <dbReference type="ARBA" id="ARBA00043970"/>
    </source>
</evidence>
<evidence type="ECO:0008006" key="7">
    <source>
        <dbReference type="Google" id="ProtNLM"/>
    </source>
</evidence>
<reference evidence="5 6" key="1">
    <citation type="submission" date="2017-03" db="EMBL/GenBank/DDBJ databases">
        <title>Genomes of endolithic fungi from Antarctica.</title>
        <authorList>
            <person name="Coleine C."/>
            <person name="Masonjones S."/>
            <person name="Stajich J.E."/>
        </authorList>
    </citation>
    <scope>NUCLEOTIDE SEQUENCE [LARGE SCALE GENOMIC DNA]</scope>
    <source>
        <strain evidence="5 6">CCFEE 5187</strain>
    </source>
</reference>
<protein>
    <recommendedName>
        <fullName evidence="7">37S ribosomal protein YMR-31, mitochondrial</fullName>
    </recommendedName>
</protein>
<name>A0A4U0VKV1_9PEZI</name>
<dbReference type="EMBL" id="NAJN01002719">
    <property type="protein sequence ID" value="TKA49888.1"/>
    <property type="molecule type" value="Genomic_DNA"/>
</dbReference>
<dbReference type="Proteomes" id="UP000308768">
    <property type="component" value="Unassembled WGS sequence"/>
</dbReference>